<feature type="domain" description="ABM" evidence="1">
    <location>
        <begin position="2"/>
        <end position="101"/>
    </location>
</feature>
<dbReference type="Pfam" id="PF03992">
    <property type="entry name" value="ABM"/>
    <property type="match status" value="1"/>
</dbReference>
<evidence type="ECO:0000259" key="1">
    <source>
        <dbReference type="PROSITE" id="PS51725"/>
    </source>
</evidence>
<dbReference type="Proteomes" id="UP000601789">
    <property type="component" value="Unassembled WGS sequence"/>
</dbReference>
<evidence type="ECO:0000313" key="3">
    <source>
        <dbReference type="Proteomes" id="UP000601789"/>
    </source>
</evidence>
<dbReference type="Gene3D" id="3.30.70.100">
    <property type="match status" value="1"/>
</dbReference>
<accession>A0ABS0S7V5</accession>
<evidence type="ECO:0000313" key="2">
    <source>
        <dbReference type="EMBL" id="MBI1619362.1"/>
    </source>
</evidence>
<comment type="caution">
    <text evidence="2">The sequence shown here is derived from an EMBL/GenBank/DDBJ whole genome shotgun (WGS) entry which is preliminary data.</text>
</comment>
<sequence length="104" mass="12419">MYFAMNRFRVRIEAEQEFETVWKTRDSRLHETPGFRDFHLLRGKQNETGGFTLYVSHSVWESEAHFVDWMRSQNFRQSHRQAGDQKSLYLEPPVYEGFSIVEGA</sequence>
<dbReference type="InterPro" id="IPR011008">
    <property type="entry name" value="Dimeric_a/b-barrel"/>
</dbReference>
<dbReference type="PANTHER" id="PTHR34474:SF2">
    <property type="entry name" value="SIGNAL TRANSDUCTION PROTEIN TRAP"/>
    <property type="match status" value="1"/>
</dbReference>
<dbReference type="GO" id="GO:0004497">
    <property type="term" value="F:monooxygenase activity"/>
    <property type="evidence" value="ECO:0007669"/>
    <property type="project" value="UniProtKB-KW"/>
</dbReference>
<gene>
    <name evidence="2" type="ORF">IOD40_01615</name>
</gene>
<name>A0ABS0S7V5_9HYPH</name>
<dbReference type="PROSITE" id="PS51725">
    <property type="entry name" value="ABM"/>
    <property type="match status" value="1"/>
</dbReference>
<proteinExistence type="predicted"/>
<keyword evidence="3" id="KW-1185">Reference proteome</keyword>
<dbReference type="RefSeq" id="WP_198473610.1">
    <property type="nucleotide sequence ID" value="NZ_JADGMQ010000001.1"/>
</dbReference>
<dbReference type="InterPro" id="IPR050404">
    <property type="entry name" value="Heme-degrading_MO"/>
</dbReference>
<dbReference type="SUPFAM" id="SSF54909">
    <property type="entry name" value="Dimeric alpha+beta barrel"/>
    <property type="match status" value="1"/>
</dbReference>
<organism evidence="2 3">
    <name type="scientific">Aquamicrobium zhengzhouense</name>
    <dbReference type="NCBI Taxonomy" id="2781738"/>
    <lineage>
        <taxon>Bacteria</taxon>
        <taxon>Pseudomonadati</taxon>
        <taxon>Pseudomonadota</taxon>
        <taxon>Alphaproteobacteria</taxon>
        <taxon>Hyphomicrobiales</taxon>
        <taxon>Phyllobacteriaceae</taxon>
        <taxon>Aquamicrobium</taxon>
    </lineage>
</organism>
<protein>
    <submittedName>
        <fullName evidence="2">Antibiotic biosynthesis monooxygenase</fullName>
    </submittedName>
</protein>
<keyword evidence="2" id="KW-0503">Monooxygenase</keyword>
<keyword evidence="2" id="KW-0560">Oxidoreductase</keyword>
<reference evidence="2 3" key="1">
    <citation type="submission" date="2020-10" db="EMBL/GenBank/DDBJ databases">
        <title>Aquamicrobium zhengzhouensis sp. nov., a exopolysaccharide producing bacterium isolated from farmland soil.</title>
        <authorList>
            <person name="Wang X."/>
        </authorList>
    </citation>
    <scope>NUCLEOTIDE SEQUENCE [LARGE SCALE GENOMIC DNA]</scope>
    <source>
        <strain evidence="3">cd-1</strain>
    </source>
</reference>
<dbReference type="EMBL" id="JADGMQ010000001">
    <property type="protein sequence ID" value="MBI1619362.1"/>
    <property type="molecule type" value="Genomic_DNA"/>
</dbReference>
<dbReference type="PANTHER" id="PTHR34474">
    <property type="entry name" value="SIGNAL TRANSDUCTION PROTEIN TRAP"/>
    <property type="match status" value="1"/>
</dbReference>
<dbReference type="InterPro" id="IPR007138">
    <property type="entry name" value="ABM_dom"/>
</dbReference>